<keyword evidence="2" id="KW-1185">Reference proteome</keyword>
<evidence type="ECO:0000313" key="2">
    <source>
        <dbReference type="Proteomes" id="UP001163324"/>
    </source>
</evidence>
<name>A0ACC0UPY2_9HYPO</name>
<proteinExistence type="predicted"/>
<dbReference type="EMBL" id="CM047948">
    <property type="protein sequence ID" value="KAI9896163.1"/>
    <property type="molecule type" value="Genomic_DNA"/>
</dbReference>
<accession>A0ACC0UPY2</accession>
<sequence>MNFSDSNNYLAMALSRGLELGHLLESGQYSDLKLVCENQEIKVHKMVVCTQSSVLAAAVEGEFEEAKTGVIRIQEFKVETVRQMVQFLYNGEYDDQFQDQDEATYFPFESTDDNISTPIENLAQHIRANAIADYYDIDGLAELSRKKVQYAYQHSWNPESFLYATKEALVLTGDKSLHEVMALAAAQNLEELTKLDQLAELVTEFGVQVLRKRIEKAEAVEEELHHEIVQLQTELDYERNKRKASETREDRVLQNIRRCVRKLQETERCRNSSCWANFLCYIEERGQEQLQRSVLGDTQSRD</sequence>
<gene>
    <name evidence="1" type="ORF">N3K66_008335</name>
</gene>
<reference evidence="1" key="1">
    <citation type="submission" date="2022-10" db="EMBL/GenBank/DDBJ databases">
        <title>Complete Genome of Trichothecium roseum strain YXFP-22015, a Plant Pathogen Isolated from Citrus.</title>
        <authorList>
            <person name="Wang Y."/>
            <person name="Zhu L."/>
        </authorList>
    </citation>
    <scope>NUCLEOTIDE SEQUENCE</scope>
    <source>
        <strain evidence="1">YXFP-22015</strain>
    </source>
</reference>
<dbReference type="Proteomes" id="UP001163324">
    <property type="component" value="Chromosome 9"/>
</dbReference>
<organism evidence="1 2">
    <name type="scientific">Trichothecium roseum</name>
    <dbReference type="NCBI Taxonomy" id="47278"/>
    <lineage>
        <taxon>Eukaryota</taxon>
        <taxon>Fungi</taxon>
        <taxon>Dikarya</taxon>
        <taxon>Ascomycota</taxon>
        <taxon>Pezizomycotina</taxon>
        <taxon>Sordariomycetes</taxon>
        <taxon>Hypocreomycetidae</taxon>
        <taxon>Hypocreales</taxon>
        <taxon>Hypocreales incertae sedis</taxon>
        <taxon>Trichothecium</taxon>
    </lineage>
</organism>
<protein>
    <submittedName>
        <fullName evidence="1">Uncharacterized protein</fullName>
    </submittedName>
</protein>
<comment type="caution">
    <text evidence="1">The sequence shown here is derived from an EMBL/GenBank/DDBJ whole genome shotgun (WGS) entry which is preliminary data.</text>
</comment>
<evidence type="ECO:0000313" key="1">
    <source>
        <dbReference type="EMBL" id="KAI9896163.1"/>
    </source>
</evidence>